<proteinExistence type="inferred from homology"/>
<dbReference type="InterPro" id="IPR001130">
    <property type="entry name" value="TatD-like"/>
</dbReference>
<evidence type="ECO:0000256" key="2">
    <source>
        <dbReference type="ARBA" id="ARBA00022723"/>
    </source>
</evidence>
<keyword evidence="6" id="KW-1185">Reference proteome</keyword>
<dbReference type="PROSITE" id="PS01137">
    <property type="entry name" value="TATD_1"/>
    <property type="match status" value="1"/>
</dbReference>
<gene>
    <name evidence="5" type="ORF">GGR16_001301</name>
</gene>
<comment type="similarity">
    <text evidence="1">Belongs to the metallo-dependent hydrolases superfamily. TatD-type hydrolase family.</text>
</comment>
<evidence type="ECO:0000256" key="4">
    <source>
        <dbReference type="PIRSR" id="PIRSR005902-1"/>
    </source>
</evidence>
<dbReference type="GO" id="GO:0004536">
    <property type="term" value="F:DNA nuclease activity"/>
    <property type="evidence" value="ECO:0007669"/>
    <property type="project" value="InterPro"/>
</dbReference>
<dbReference type="InterPro" id="IPR032466">
    <property type="entry name" value="Metal_Hydrolase"/>
</dbReference>
<dbReference type="AlphaFoldDB" id="A0A840BSC2"/>
<dbReference type="Gene3D" id="3.20.20.140">
    <property type="entry name" value="Metal-dependent hydrolases"/>
    <property type="match status" value="1"/>
</dbReference>
<comment type="caution">
    <text evidence="5">The sequence shown here is derived from an EMBL/GenBank/DDBJ whole genome shotgun (WGS) entry which is preliminary data.</text>
</comment>
<dbReference type="PANTHER" id="PTHR46124:SF2">
    <property type="entry name" value="D-AMINOACYL-TRNA DEACYLASE"/>
    <property type="match status" value="1"/>
</dbReference>
<dbReference type="Pfam" id="PF01026">
    <property type="entry name" value="TatD_DNase"/>
    <property type="match status" value="1"/>
</dbReference>
<dbReference type="GO" id="GO:0005829">
    <property type="term" value="C:cytosol"/>
    <property type="evidence" value="ECO:0007669"/>
    <property type="project" value="TreeGrafter"/>
</dbReference>
<feature type="binding site" evidence="4">
    <location>
        <position position="92"/>
    </location>
    <ligand>
        <name>a divalent metal cation</name>
        <dbReference type="ChEBI" id="CHEBI:60240"/>
        <label>1</label>
    </ligand>
</feature>
<dbReference type="GO" id="GO:0016788">
    <property type="term" value="F:hydrolase activity, acting on ester bonds"/>
    <property type="evidence" value="ECO:0007669"/>
    <property type="project" value="InterPro"/>
</dbReference>
<dbReference type="NCBIfam" id="TIGR00010">
    <property type="entry name" value="YchF/TatD family DNA exonuclease"/>
    <property type="match status" value="1"/>
</dbReference>
<feature type="binding site" evidence="4">
    <location>
        <position position="8"/>
    </location>
    <ligand>
        <name>a divalent metal cation</name>
        <dbReference type="ChEBI" id="CHEBI:60240"/>
        <label>1</label>
    </ligand>
</feature>
<dbReference type="FunFam" id="3.20.20.140:FF:000005">
    <property type="entry name" value="TatD family hydrolase"/>
    <property type="match status" value="1"/>
</dbReference>
<reference evidence="5 6" key="1">
    <citation type="submission" date="2020-08" db="EMBL/GenBank/DDBJ databases">
        <title>Genomic Encyclopedia of Type Strains, Phase IV (KMG-IV): sequencing the most valuable type-strain genomes for metagenomic binning, comparative biology and taxonomic classification.</title>
        <authorList>
            <person name="Goeker M."/>
        </authorList>
    </citation>
    <scope>NUCLEOTIDE SEQUENCE [LARGE SCALE GENOMIC DNA]</scope>
    <source>
        <strain evidence="5 6">DSM 103737</strain>
    </source>
</reference>
<evidence type="ECO:0000256" key="1">
    <source>
        <dbReference type="ARBA" id="ARBA00009275"/>
    </source>
</evidence>
<feature type="binding site" evidence="4">
    <location>
        <position position="128"/>
    </location>
    <ligand>
        <name>a divalent metal cation</name>
        <dbReference type="ChEBI" id="CHEBI:60240"/>
        <label>2</label>
    </ligand>
</feature>
<dbReference type="SUPFAM" id="SSF51556">
    <property type="entry name" value="Metallo-dependent hydrolases"/>
    <property type="match status" value="1"/>
</dbReference>
<dbReference type="InterPro" id="IPR018228">
    <property type="entry name" value="DNase_TatD-rel_CS"/>
</dbReference>
<evidence type="ECO:0000313" key="5">
    <source>
        <dbReference type="EMBL" id="MBB4016295.1"/>
    </source>
</evidence>
<dbReference type="RefSeq" id="WP_019404774.1">
    <property type="nucleotide sequence ID" value="NZ_JACIEN010000001.1"/>
</dbReference>
<feature type="binding site" evidence="4">
    <location>
        <position position="154"/>
    </location>
    <ligand>
        <name>a divalent metal cation</name>
        <dbReference type="ChEBI" id="CHEBI:60240"/>
        <label>2</label>
    </ligand>
</feature>
<accession>A0A840BSC2</accession>
<dbReference type="CDD" id="cd01310">
    <property type="entry name" value="TatD_DNAse"/>
    <property type="match status" value="1"/>
</dbReference>
<evidence type="ECO:0000313" key="6">
    <source>
        <dbReference type="Proteomes" id="UP000577362"/>
    </source>
</evidence>
<dbReference type="EC" id="3.1.21.-" evidence="5"/>
<feature type="binding site" evidence="4">
    <location>
        <position position="6"/>
    </location>
    <ligand>
        <name>a divalent metal cation</name>
        <dbReference type="ChEBI" id="CHEBI:60240"/>
        <label>1</label>
    </ligand>
</feature>
<dbReference type="PIRSF" id="PIRSF005902">
    <property type="entry name" value="DNase_TatD"/>
    <property type="match status" value="1"/>
</dbReference>
<dbReference type="Proteomes" id="UP000577362">
    <property type="component" value="Unassembled WGS sequence"/>
</dbReference>
<name>A0A840BSC2_9HYPH</name>
<feature type="binding site" evidence="4">
    <location>
        <position position="204"/>
    </location>
    <ligand>
        <name>a divalent metal cation</name>
        <dbReference type="ChEBI" id="CHEBI:60240"/>
        <label>1</label>
    </ligand>
</feature>
<sequence length="267" mass="28800">MLVDSHCHLDFPDFASELDAVVARARAAGVGHLVTISTRVRQFPTYAAITERFSGVSCTVGTHPHNAGEEPDVTAAELVALSRHPRCIAIGEAGLDYHYDRSPRDVQQAVFRTHIAAARETGLPLVIHARAADEDMIAILRDEMGKGAFQAILHCFSSGPELARVGIELGLHVSFSGILTFKGSQELRDIAARVPRERLLVETDAPYLAPVPNRGKRNEPAFVVHTVKVLAEVHGVTASEMAAITTDNFRRLFTKADLGHGAGESAA</sequence>
<dbReference type="PROSITE" id="PS01090">
    <property type="entry name" value="TATD_2"/>
    <property type="match status" value="1"/>
</dbReference>
<keyword evidence="3 5" id="KW-0378">Hydrolase</keyword>
<dbReference type="GO" id="GO:0046872">
    <property type="term" value="F:metal ion binding"/>
    <property type="evidence" value="ECO:0007669"/>
    <property type="project" value="UniProtKB-KW"/>
</dbReference>
<dbReference type="InterPro" id="IPR015991">
    <property type="entry name" value="TatD/YcfH-like"/>
</dbReference>
<evidence type="ECO:0000256" key="3">
    <source>
        <dbReference type="ARBA" id="ARBA00022801"/>
    </source>
</evidence>
<organism evidence="5 6">
    <name type="scientific">Chelatococcus caeni</name>
    <dbReference type="NCBI Taxonomy" id="1348468"/>
    <lineage>
        <taxon>Bacteria</taxon>
        <taxon>Pseudomonadati</taxon>
        <taxon>Pseudomonadota</taxon>
        <taxon>Alphaproteobacteria</taxon>
        <taxon>Hyphomicrobiales</taxon>
        <taxon>Chelatococcaceae</taxon>
        <taxon>Chelatococcus</taxon>
    </lineage>
</organism>
<dbReference type="PANTHER" id="PTHR46124">
    <property type="entry name" value="D-AMINOACYL-TRNA DEACYLASE"/>
    <property type="match status" value="1"/>
</dbReference>
<keyword evidence="2 4" id="KW-0479">Metal-binding</keyword>
<protein>
    <submittedName>
        <fullName evidence="5">TatD DNase family protein</fullName>
        <ecNumber evidence="5">3.1.21.-</ecNumber>
    </submittedName>
</protein>
<dbReference type="EMBL" id="JACIEN010000001">
    <property type="protein sequence ID" value="MBB4016295.1"/>
    <property type="molecule type" value="Genomic_DNA"/>
</dbReference>